<dbReference type="InterPro" id="IPR043131">
    <property type="entry name" value="BCAT-like_N"/>
</dbReference>
<dbReference type="GO" id="GO:0005829">
    <property type="term" value="C:cytosol"/>
    <property type="evidence" value="ECO:0007669"/>
    <property type="project" value="TreeGrafter"/>
</dbReference>
<dbReference type="PANTHER" id="PTHR42743:SF11">
    <property type="entry name" value="AMINODEOXYCHORISMATE LYASE"/>
    <property type="match status" value="1"/>
</dbReference>
<reference evidence="2" key="1">
    <citation type="journal article" date="2014" name="Front. Microbiol.">
        <title>High frequency of phylogenetically diverse reductive dehalogenase-homologous genes in deep subseafloor sedimentary metagenomes.</title>
        <authorList>
            <person name="Kawai M."/>
            <person name="Futagami T."/>
            <person name="Toyoda A."/>
            <person name="Takaki Y."/>
            <person name="Nishi S."/>
            <person name="Hori S."/>
            <person name="Arai W."/>
            <person name="Tsubouchi T."/>
            <person name="Morono Y."/>
            <person name="Uchiyama I."/>
            <person name="Ito T."/>
            <person name="Fujiyama A."/>
            <person name="Inagaki F."/>
            <person name="Takami H."/>
        </authorList>
    </citation>
    <scope>NUCLEOTIDE SEQUENCE</scope>
    <source>
        <strain evidence="2">Expedition CK06-06</strain>
    </source>
</reference>
<dbReference type="InterPro" id="IPR050571">
    <property type="entry name" value="Class-IV_PLP-Dep_Aminotrnsfr"/>
</dbReference>
<evidence type="ECO:0000256" key="1">
    <source>
        <dbReference type="ARBA" id="ARBA00009320"/>
    </source>
</evidence>
<dbReference type="InterPro" id="IPR036038">
    <property type="entry name" value="Aminotransferase-like"/>
</dbReference>
<dbReference type="EMBL" id="BARV01030121">
    <property type="protein sequence ID" value="GAI37735.1"/>
    <property type="molecule type" value="Genomic_DNA"/>
</dbReference>
<dbReference type="AlphaFoldDB" id="X1PFC1"/>
<dbReference type="Gene3D" id="3.30.470.10">
    <property type="match status" value="1"/>
</dbReference>
<dbReference type="GO" id="GO:0003824">
    <property type="term" value="F:catalytic activity"/>
    <property type="evidence" value="ECO:0007669"/>
    <property type="project" value="InterPro"/>
</dbReference>
<comment type="caution">
    <text evidence="2">The sequence shown here is derived from an EMBL/GenBank/DDBJ whole genome shotgun (WGS) entry which is preliminary data.</text>
</comment>
<dbReference type="Pfam" id="PF01063">
    <property type="entry name" value="Aminotran_4"/>
    <property type="match status" value="1"/>
</dbReference>
<dbReference type="GO" id="GO:0046394">
    <property type="term" value="P:carboxylic acid biosynthetic process"/>
    <property type="evidence" value="ECO:0007669"/>
    <property type="project" value="UniProtKB-ARBA"/>
</dbReference>
<evidence type="ECO:0008006" key="3">
    <source>
        <dbReference type="Google" id="ProtNLM"/>
    </source>
</evidence>
<feature type="non-terminal residue" evidence="2">
    <location>
        <position position="164"/>
    </location>
</feature>
<gene>
    <name evidence="2" type="ORF">S06H3_47894</name>
</gene>
<evidence type="ECO:0000313" key="2">
    <source>
        <dbReference type="EMBL" id="GAI37735.1"/>
    </source>
</evidence>
<proteinExistence type="inferred from homology"/>
<comment type="similarity">
    <text evidence="1">Belongs to the class-IV pyridoxal-phosphate-dependent aminotransferase family.</text>
</comment>
<protein>
    <recommendedName>
        <fullName evidence="3">Aminotransferase class IV</fullName>
    </recommendedName>
</protein>
<organism evidence="2">
    <name type="scientific">marine sediment metagenome</name>
    <dbReference type="NCBI Taxonomy" id="412755"/>
    <lineage>
        <taxon>unclassified sequences</taxon>
        <taxon>metagenomes</taxon>
        <taxon>ecological metagenomes</taxon>
    </lineage>
</organism>
<dbReference type="InterPro" id="IPR001544">
    <property type="entry name" value="Aminotrans_IV"/>
</dbReference>
<dbReference type="SUPFAM" id="SSF56752">
    <property type="entry name" value="D-aminoacid aminotransferase-like PLP-dependent enzymes"/>
    <property type="match status" value="1"/>
</dbReference>
<dbReference type="PANTHER" id="PTHR42743">
    <property type="entry name" value="AMINO-ACID AMINOTRANSFERASE"/>
    <property type="match status" value="1"/>
</dbReference>
<accession>X1PFC1</accession>
<sequence>MIKYVFISGKLVIENKAKVSVRDRGFLYGDGLFETLRSYGGYIFMLDAHLERLFFSLKVLKYNLPFDKEYIKDALRKTIDKNNLGKRDAYIKIIVTRGIHSGELHFSGGYKPNLVIIADSLTPYPEVDYTEGINITTSSIRRPAMGSPLYCHKLLNYFENIFAK</sequence>
<name>X1PFC1_9ZZZZ</name>